<feature type="transmembrane region" description="Helical" evidence="6">
    <location>
        <begin position="135"/>
        <end position="156"/>
    </location>
</feature>
<keyword evidence="5 6" id="KW-0472">Membrane</keyword>
<proteinExistence type="inferred from homology"/>
<feature type="transmembrane region" description="Helical" evidence="6">
    <location>
        <begin position="105"/>
        <end position="123"/>
    </location>
</feature>
<comment type="subcellular location">
    <subcellularLocation>
        <location evidence="6">Cell membrane</location>
        <topology evidence="6">Multi-pass membrane protein</topology>
    </subcellularLocation>
    <subcellularLocation>
        <location evidence="1">Membrane</location>
        <topology evidence="1">Multi-pass membrane protein</topology>
    </subcellularLocation>
</comment>
<dbReference type="GO" id="GO:0005886">
    <property type="term" value="C:plasma membrane"/>
    <property type="evidence" value="ECO:0007669"/>
    <property type="project" value="UniProtKB-SubCell"/>
</dbReference>
<dbReference type="Pfam" id="PF01925">
    <property type="entry name" value="TauE"/>
    <property type="match status" value="1"/>
</dbReference>
<sequence length="252" mass="27103">MTPLNFILDFLLGACVGFLGGVFGIGGGLLAIPLLVLFFGFDQQMAQGTALIMVVPNVIFSLRSYHKRDKINLSYALSLSTPSFFLAFIGAYIALTLKSESLQKIFAIFLFCLAVYSIINLLFRKKGSLGAKETTYSLIWFVILGGCCGFLGGFFVVGGGVLATPFLTLVFGLSQLIAQSLALCLALPSLLASLFMYVLHGQVNWTIGIPLALGGLTTVGWGVKLAYALPQKVLKFLFSCFLIICGVLLLIK</sequence>
<feature type="transmembrane region" description="Helical" evidence="6">
    <location>
        <begin position="205"/>
        <end position="227"/>
    </location>
</feature>
<evidence type="ECO:0000256" key="2">
    <source>
        <dbReference type="ARBA" id="ARBA00009142"/>
    </source>
</evidence>
<keyword evidence="8" id="KW-1185">Reference proteome</keyword>
<evidence type="ECO:0000313" key="8">
    <source>
        <dbReference type="Proteomes" id="UP000273143"/>
    </source>
</evidence>
<dbReference type="RefSeq" id="WP_127164709.1">
    <property type="nucleotide sequence ID" value="NZ_CP029822.1"/>
</dbReference>
<feature type="transmembrane region" description="Helical" evidence="6">
    <location>
        <begin position="74"/>
        <end position="93"/>
    </location>
</feature>
<dbReference type="Proteomes" id="UP000273143">
    <property type="component" value="Chromosome"/>
</dbReference>
<feature type="transmembrane region" description="Helical" evidence="6">
    <location>
        <begin position="176"/>
        <end position="198"/>
    </location>
</feature>
<dbReference type="PANTHER" id="PTHR43701">
    <property type="entry name" value="MEMBRANE TRANSPORTER PROTEIN MJ0441-RELATED"/>
    <property type="match status" value="1"/>
</dbReference>
<reference evidence="8" key="1">
    <citation type="submission" date="2018-06" db="EMBL/GenBank/DDBJ databases">
        <title>Complete genome of Pseudomonas insecticola strain QZS01.</title>
        <authorList>
            <person name="Wang J."/>
            <person name="Su Q."/>
        </authorList>
    </citation>
    <scope>NUCLEOTIDE SEQUENCE [LARGE SCALE GENOMIC DNA]</scope>
    <source>
        <strain evidence="8">QZS01</strain>
    </source>
</reference>
<dbReference type="EMBL" id="CP029822">
    <property type="protein sequence ID" value="AZS52057.1"/>
    <property type="molecule type" value="Genomic_DNA"/>
</dbReference>
<dbReference type="PANTHER" id="PTHR43701:SF2">
    <property type="entry name" value="MEMBRANE TRANSPORTER PROTEIN YJNA-RELATED"/>
    <property type="match status" value="1"/>
</dbReference>
<dbReference type="InterPro" id="IPR002781">
    <property type="entry name" value="TM_pro_TauE-like"/>
</dbReference>
<dbReference type="KEGG" id="emo:DM558_15315"/>
<evidence type="ECO:0000256" key="3">
    <source>
        <dbReference type="ARBA" id="ARBA00022692"/>
    </source>
</evidence>
<evidence type="ECO:0000256" key="4">
    <source>
        <dbReference type="ARBA" id="ARBA00022989"/>
    </source>
</evidence>
<name>A0A3Q9JP49_9GAMM</name>
<keyword evidence="3 6" id="KW-0812">Transmembrane</keyword>
<feature type="transmembrane region" description="Helical" evidence="6">
    <location>
        <begin position="233"/>
        <end position="251"/>
    </location>
</feature>
<gene>
    <name evidence="7" type="ORF">DM558_15315</name>
</gene>
<feature type="transmembrane region" description="Helical" evidence="6">
    <location>
        <begin position="12"/>
        <end position="39"/>
    </location>
</feature>
<evidence type="ECO:0000256" key="1">
    <source>
        <dbReference type="ARBA" id="ARBA00004141"/>
    </source>
</evidence>
<protein>
    <recommendedName>
        <fullName evidence="6">Probable membrane transporter protein</fullName>
    </recommendedName>
</protein>
<evidence type="ECO:0000313" key="7">
    <source>
        <dbReference type="EMBL" id="AZS52057.1"/>
    </source>
</evidence>
<keyword evidence="4 6" id="KW-1133">Transmembrane helix</keyword>
<dbReference type="InterPro" id="IPR051598">
    <property type="entry name" value="TSUP/Inactive_protease-like"/>
</dbReference>
<keyword evidence="6" id="KW-1003">Cell membrane</keyword>
<dbReference type="AlphaFoldDB" id="A0A3Q9JP49"/>
<evidence type="ECO:0000256" key="5">
    <source>
        <dbReference type="ARBA" id="ARBA00023136"/>
    </source>
</evidence>
<accession>A0A3Q9JP49</accession>
<comment type="similarity">
    <text evidence="2 6">Belongs to the 4-toluene sulfonate uptake permease (TSUP) (TC 2.A.102) family.</text>
</comment>
<evidence type="ECO:0000256" key="6">
    <source>
        <dbReference type="RuleBase" id="RU363041"/>
    </source>
</evidence>
<organism evidence="7 8">
    <name type="scientific">Entomomonas moraniae</name>
    <dbReference type="NCBI Taxonomy" id="2213226"/>
    <lineage>
        <taxon>Bacteria</taxon>
        <taxon>Pseudomonadati</taxon>
        <taxon>Pseudomonadota</taxon>
        <taxon>Gammaproteobacteria</taxon>
        <taxon>Pseudomonadales</taxon>
        <taxon>Pseudomonadaceae</taxon>
        <taxon>Entomomonas</taxon>
    </lineage>
</organism>